<feature type="transmembrane region" description="Helical" evidence="1">
    <location>
        <begin position="12"/>
        <end position="30"/>
    </location>
</feature>
<keyword evidence="1" id="KW-0812">Transmembrane</keyword>
<gene>
    <name evidence="2" type="ORF">DEP93_00020</name>
</gene>
<evidence type="ECO:0000313" key="3">
    <source>
        <dbReference type="Proteomes" id="UP000263336"/>
    </source>
</evidence>
<keyword evidence="1" id="KW-1133">Transmembrane helix</keyword>
<sequence length="137" mass="16474">MKYKRKSLGYLIKFFLVMVCFFGPAFLFRGDYETMAIFYLVLFGFASLVTEFLMELLHHYFISHVRRFSLLDAVVGIELVIRDYGKVKKFFAKLFIWLYLDVKVKYDEYGEFTEKTRNTLVETLIEKFPEFKDFKQS</sequence>
<dbReference type="AlphaFoldDB" id="A0A3D0ZNG2"/>
<name>A0A3D0ZNG2_UNCKA</name>
<dbReference type="EMBL" id="DOZN01000001">
    <property type="protein sequence ID" value="HCC41847.1"/>
    <property type="molecule type" value="Genomic_DNA"/>
</dbReference>
<evidence type="ECO:0000313" key="2">
    <source>
        <dbReference type="EMBL" id="HCC41847.1"/>
    </source>
</evidence>
<evidence type="ECO:0000256" key="1">
    <source>
        <dbReference type="SAM" id="Phobius"/>
    </source>
</evidence>
<protein>
    <submittedName>
        <fullName evidence="2">Uncharacterized protein</fullName>
    </submittedName>
</protein>
<reference evidence="2 3" key="1">
    <citation type="journal article" date="2018" name="Nat. Biotechnol.">
        <title>A standardized bacterial taxonomy based on genome phylogeny substantially revises the tree of life.</title>
        <authorList>
            <person name="Parks D.H."/>
            <person name="Chuvochina M."/>
            <person name="Waite D.W."/>
            <person name="Rinke C."/>
            <person name="Skarshewski A."/>
            <person name="Chaumeil P.A."/>
            <person name="Hugenholtz P."/>
        </authorList>
    </citation>
    <scope>NUCLEOTIDE SEQUENCE [LARGE SCALE GENOMIC DNA]</scope>
    <source>
        <strain evidence="2">UBA11701</strain>
    </source>
</reference>
<comment type="caution">
    <text evidence="2">The sequence shown here is derived from an EMBL/GenBank/DDBJ whole genome shotgun (WGS) entry which is preliminary data.</text>
</comment>
<accession>A0A3D0ZNG2</accession>
<proteinExistence type="predicted"/>
<keyword evidence="1" id="KW-0472">Membrane</keyword>
<organism evidence="2 3">
    <name type="scientific">candidate division WWE3 bacterium</name>
    <dbReference type="NCBI Taxonomy" id="2053526"/>
    <lineage>
        <taxon>Bacteria</taxon>
        <taxon>Katanobacteria</taxon>
    </lineage>
</organism>
<feature type="transmembrane region" description="Helical" evidence="1">
    <location>
        <begin position="36"/>
        <end position="57"/>
    </location>
</feature>
<dbReference type="Proteomes" id="UP000263336">
    <property type="component" value="Unassembled WGS sequence"/>
</dbReference>